<organism evidence="2 3">
    <name type="scientific">Martelella alba</name>
    <dbReference type="NCBI Taxonomy" id="2590451"/>
    <lineage>
        <taxon>Bacteria</taxon>
        <taxon>Pseudomonadati</taxon>
        <taxon>Pseudomonadota</taxon>
        <taxon>Alphaproteobacteria</taxon>
        <taxon>Hyphomicrobiales</taxon>
        <taxon>Aurantimonadaceae</taxon>
        <taxon>Martelella</taxon>
    </lineage>
</organism>
<comment type="caution">
    <text evidence="2">The sequence shown here is derived from an EMBL/GenBank/DDBJ whole genome shotgun (WGS) entry which is preliminary data.</text>
</comment>
<dbReference type="RefSeq" id="WP_141149567.1">
    <property type="nucleotide sequence ID" value="NZ_VHLG01000009.1"/>
</dbReference>
<dbReference type="Pfam" id="PF01755">
    <property type="entry name" value="Glyco_transf_25"/>
    <property type="match status" value="1"/>
</dbReference>
<accession>A0A506U8D3</accession>
<evidence type="ECO:0000313" key="3">
    <source>
        <dbReference type="Proteomes" id="UP000318801"/>
    </source>
</evidence>
<dbReference type="OrthoDB" id="259382at2"/>
<evidence type="ECO:0000313" key="2">
    <source>
        <dbReference type="EMBL" id="TPW29371.1"/>
    </source>
</evidence>
<feature type="non-terminal residue" evidence="2">
    <location>
        <position position="1"/>
    </location>
</feature>
<proteinExistence type="predicted"/>
<dbReference type="CDD" id="cd06532">
    <property type="entry name" value="Glyco_transf_25"/>
    <property type="match status" value="1"/>
</dbReference>
<keyword evidence="2" id="KW-0808">Transferase</keyword>
<sequence length="278" mass="31712">KNLNRINQKIYVRSISMLMVINLDRQQDRLTKIQENLELQRLKFQRIQACDGKLMPKTAADSLCRYPAAGGFEMSPEEVACYVSHVAAWKKLLTSQEPHAIILEDDVVLGEGSGAILKHLAWVPEDVDIIKLETWRKRLSIAQRPCKTVEGRGIYRLRSHHAGTAAYIISRQGAEKALQHSTPMKCPIDVALFNPLYGNARAFRIYQMAPALCIQRRLFDGSGAGQVESDFGISERGHTRSYGKNWRERSFHFSVLCLRRIIMRVSHFLSGRKRVDFC</sequence>
<keyword evidence="3" id="KW-1185">Reference proteome</keyword>
<dbReference type="Proteomes" id="UP000318801">
    <property type="component" value="Unassembled WGS sequence"/>
</dbReference>
<protein>
    <submittedName>
        <fullName evidence="2">Glycosyltransferase family 25 protein</fullName>
    </submittedName>
</protein>
<dbReference type="InterPro" id="IPR002654">
    <property type="entry name" value="Glyco_trans_25"/>
</dbReference>
<dbReference type="GO" id="GO:0016740">
    <property type="term" value="F:transferase activity"/>
    <property type="evidence" value="ECO:0007669"/>
    <property type="project" value="UniProtKB-KW"/>
</dbReference>
<gene>
    <name evidence="2" type="ORF">FJU08_13590</name>
</gene>
<evidence type="ECO:0000259" key="1">
    <source>
        <dbReference type="Pfam" id="PF01755"/>
    </source>
</evidence>
<name>A0A506U8D3_9HYPH</name>
<dbReference type="EMBL" id="VHLG01000009">
    <property type="protein sequence ID" value="TPW29371.1"/>
    <property type="molecule type" value="Genomic_DNA"/>
</dbReference>
<reference evidence="2 3" key="1">
    <citation type="submission" date="2019-06" db="EMBL/GenBank/DDBJ databases">
        <authorList>
            <person name="Li M."/>
        </authorList>
    </citation>
    <scope>NUCLEOTIDE SEQUENCE [LARGE SCALE GENOMIC DNA]</scope>
    <source>
        <strain evidence="2 3">BGMRC2036</strain>
    </source>
</reference>
<dbReference type="AlphaFoldDB" id="A0A506U8D3"/>
<feature type="domain" description="Glycosyl transferase family 25" evidence="1">
    <location>
        <begin position="19"/>
        <end position="190"/>
    </location>
</feature>